<dbReference type="PROSITE" id="PS00194">
    <property type="entry name" value="THIOREDOXIN_1"/>
    <property type="match status" value="1"/>
</dbReference>
<evidence type="ECO:0000256" key="1">
    <source>
        <dbReference type="ARBA" id="ARBA00023157"/>
    </source>
</evidence>
<dbReference type="Gene3D" id="3.40.30.10">
    <property type="entry name" value="Glutaredoxin"/>
    <property type="match status" value="1"/>
</dbReference>
<protein>
    <recommendedName>
        <fullName evidence="2">Thioredoxin domain-containing protein</fullName>
    </recommendedName>
</protein>
<keyword evidence="1" id="KW-1015">Disulfide bond</keyword>
<dbReference type="PROSITE" id="PS51352">
    <property type="entry name" value="THIOREDOXIN_2"/>
    <property type="match status" value="1"/>
</dbReference>
<dbReference type="PRINTS" id="PR00421">
    <property type="entry name" value="THIOREDOXIN"/>
</dbReference>
<gene>
    <name evidence="3" type="ORF">POBO1169_LOCUS12900</name>
</gene>
<dbReference type="FunFam" id="3.40.30.10:FF:000245">
    <property type="entry name" value="Thioredoxin"/>
    <property type="match status" value="1"/>
</dbReference>
<reference evidence="3" key="1">
    <citation type="submission" date="2021-01" db="EMBL/GenBank/DDBJ databases">
        <authorList>
            <person name="Corre E."/>
            <person name="Pelletier E."/>
            <person name="Niang G."/>
            <person name="Scheremetjew M."/>
            <person name="Finn R."/>
            <person name="Kale V."/>
            <person name="Holt S."/>
            <person name="Cochrane G."/>
            <person name="Meng A."/>
            <person name="Brown T."/>
            <person name="Cohen L."/>
        </authorList>
    </citation>
    <scope>NUCLEOTIDE SEQUENCE</scope>
    <source>
        <strain evidence="3">CCMP722</strain>
    </source>
</reference>
<organism evidence="3">
    <name type="scientific">Pyramimonas obovata</name>
    <dbReference type="NCBI Taxonomy" id="1411642"/>
    <lineage>
        <taxon>Eukaryota</taxon>
        <taxon>Viridiplantae</taxon>
        <taxon>Chlorophyta</taxon>
        <taxon>Pyramimonadophyceae</taxon>
        <taxon>Pyramimonadales</taxon>
        <taxon>Pyramimonadaceae</taxon>
        <taxon>Pyramimonas</taxon>
        <taxon>Pyramimonas incertae sedis</taxon>
    </lineage>
</organism>
<dbReference type="SUPFAM" id="SSF52833">
    <property type="entry name" value="Thioredoxin-like"/>
    <property type="match status" value="1"/>
</dbReference>
<dbReference type="InterPro" id="IPR017937">
    <property type="entry name" value="Thioredoxin_CS"/>
</dbReference>
<name>A0A7S0RF77_9CHLO</name>
<dbReference type="CDD" id="cd02947">
    <property type="entry name" value="TRX_family"/>
    <property type="match status" value="1"/>
</dbReference>
<accession>A0A7S0RF77</accession>
<evidence type="ECO:0000259" key="2">
    <source>
        <dbReference type="PROSITE" id="PS51352"/>
    </source>
</evidence>
<evidence type="ECO:0000313" key="3">
    <source>
        <dbReference type="EMBL" id="CAD8675896.1"/>
    </source>
</evidence>
<sequence>MASIQEKLMSVFESLDVEKLKKSPALMVLLFIAFSRLLKILMKRYMGAKHAGPPGGNVKEVHSKEEWAEEFRKAKEENKLVVVDFSASWCGPCRYLAPKFAALSVEYVDEVFLKVDVDKCQGISREQKVAAMPTIKAYRDGVCVQTVQGALYNEIVAMIKKHL</sequence>
<dbReference type="EMBL" id="HBFA01025430">
    <property type="protein sequence ID" value="CAD8675896.1"/>
    <property type="molecule type" value="Transcribed_RNA"/>
</dbReference>
<feature type="domain" description="Thioredoxin" evidence="2">
    <location>
        <begin position="40"/>
        <end position="163"/>
    </location>
</feature>
<dbReference type="PANTHER" id="PTHR46115">
    <property type="entry name" value="THIOREDOXIN-LIKE PROTEIN 1"/>
    <property type="match status" value="1"/>
</dbReference>
<dbReference type="InterPro" id="IPR036249">
    <property type="entry name" value="Thioredoxin-like_sf"/>
</dbReference>
<dbReference type="InterPro" id="IPR013766">
    <property type="entry name" value="Thioredoxin_domain"/>
</dbReference>
<dbReference type="Pfam" id="PF00085">
    <property type="entry name" value="Thioredoxin"/>
    <property type="match status" value="1"/>
</dbReference>
<dbReference type="AlphaFoldDB" id="A0A7S0RF77"/>
<proteinExistence type="predicted"/>